<feature type="region of interest" description="Disordered" evidence="1">
    <location>
        <begin position="74"/>
        <end position="95"/>
    </location>
</feature>
<accession>A0ABR1YVF6</accession>
<keyword evidence="2" id="KW-1133">Transmembrane helix</keyword>
<comment type="caution">
    <text evidence="3">The sequence shown here is derived from an EMBL/GenBank/DDBJ whole genome shotgun (WGS) entry which is preliminary data.</text>
</comment>
<name>A0ABR1YVF6_9PEZI</name>
<dbReference type="Proteomes" id="UP001492380">
    <property type="component" value="Unassembled WGS sequence"/>
</dbReference>
<keyword evidence="4" id="KW-1185">Reference proteome</keyword>
<evidence type="ECO:0000256" key="2">
    <source>
        <dbReference type="SAM" id="Phobius"/>
    </source>
</evidence>
<feature type="transmembrane region" description="Helical" evidence="2">
    <location>
        <begin position="13"/>
        <end position="31"/>
    </location>
</feature>
<gene>
    <name evidence="3" type="ORF">HDK90DRAFT_479017</name>
</gene>
<feature type="compositionally biased region" description="Basic and acidic residues" evidence="1">
    <location>
        <begin position="78"/>
        <end position="88"/>
    </location>
</feature>
<dbReference type="EMBL" id="JBBWRZ010000003">
    <property type="protein sequence ID" value="KAK8240178.1"/>
    <property type="molecule type" value="Genomic_DNA"/>
</dbReference>
<evidence type="ECO:0008006" key="5">
    <source>
        <dbReference type="Google" id="ProtNLM"/>
    </source>
</evidence>
<organism evidence="3 4">
    <name type="scientific">Phyllosticta capitalensis</name>
    <dbReference type="NCBI Taxonomy" id="121624"/>
    <lineage>
        <taxon>Eukaryota</taxon>
        <taxon>Fungi</taxon>
        <taxon>Dikarya</taxon>
        <taxon>Ascomycota</taxon>
        <taxon>Pezizomycotina</taxon>
        <taxon>Dothideomycetes</taxon>
        <taxon>Dothideomycetes incertae sedis</taxon>
        <taxon>Botryosphaeriales</taxon>
        <taxon>Phyllostictaceae</taxon>
        <taxon>Phyllosticta</taxon>
    </lineage>
</organism>
<protein>
    <recommendedName>
        <fullName evidence="5">Secreted protein</fullName>
    </recommendedName>
</protein>
<keyword evidence="2" id="KW-0812">Transmembrane</keyword>
<sequence>MAALTESLCNAKVASSTLVVTILFANLCFLLPTSKELGRKPFCLLQLASLTGWKATLQWSKFCFVRRGDVRVPRTRRERGPGDGCERAHSKRRQV</sequence>
<evidence type="ECO:0000256" key="1">
    <source>
        <dbReference type="SAM" id="MobiDB-lite"/>
    </source>
</evidence>
<reference evidence="3 4" key="1">
    <citation type="submission" date="2024-04" db="EMBL/GenBank/DDBJ databases">
        <title>Phyllosticta paracitricarpa is synonymous to the EU quarantine fungus P. citricarpa based on phylogenomic analyses.</title>
        <authorList>
            <consortium name="Lawrence Berkeley National Laboratory"/>
            <person name="Van Ingen-Buijs V.A."/>
            <person name="Van Westerhoven A.C."/>
            <person name="Haridas S."/>
            <person name="Skiadas P."/>
            <person name="Martin F."/>
            <person name="Groenewald J.Z."/>
            <person name="Crous P.W."/>
            <person name="Seidl M.F."/>
        </authorList>
    </citation>
    <scope>NUCLEOTIDE SEQUENCE [LARGE SCALE GENOMIC DNA]</scope>
    <source>
        <strain evidence="3 4">CBS 123374</strain>
    </source>
</reference>
<evidence type="ECO:0000313" key="3">
    <source>
        <dbReference type="EMBL" id="KAK8240178.1"/>
    </source>
</evidence>
<proteinExistence type="predicted"/>
<evidence type="ECO:0000313" key="4">
    <source>
        <dbReference type="Proteomes" id="UP001492380"/>
    </source>
</evidence>
<keyword evidence="2" id="KW-0472">Membrane</keyword>